<dbReference type="GO" id="GO:0015226">
    <property type="term" value="F:carnitine transmembrane transporter activity"/>
    <property type="evidence" value="ECO:0007669"/>
    <property type="project" value="TreeGrafter"/>
</dbReference>
<dbReference type="GO" id="GO:0043190">
    <property type="term" value="C:ATP-binding cassette (ABC) transporter complex"/>
    <property type="evidence" value="ECO:0007669"/>
    <property type="project" value="InterPro"/>
</dbReference>
<feature type="domain" description="ABC-type glycine betaine transport system substrate-binding" evidence="5">
    <location>
        <begin position="200"/>
        <end position="300"/>
    </location>
</feature>
<dbReference type="AlphaFoldDB" id="A0A1K2I3I4"/>
<dbReference type="Gene3D" id="3.10.105.10">
    <property type="entry name" value="Dipeptide-binding Protein, Domain 3"/>
    <property type="match status" value="1"/>
</dbReference>
<dbReference type="PANTHER" id="PTHR47737">
    <property type="entry name" value="GLYCINE BETAINE/PROLINE BETAINE TRANSPORT SYSTEM PERMEASE PROTEIN PROW"/>
    <property type="match status" value="1"/>
</dbReference>
<dbReference type="GO" id="GO:0031460">
    <property type="term" value="P:glycine betaine transport"/>
    <property type="evidence" value="ECO:0007669"/>
    <property type="project" value="TreeGrafter"/>
</dbReference>
<keyword evidence="2" id="KW-0813">Transport</keyword>
<protein>
    <submittedName>
        <fullName evidence="6">Glycine betaine ABC transport system, glycine betaine-binding protein OpuAC</fullName>
    </submittedName>
</protein>
<dbReference type="Pfam" id="PF04069">
    <property type="entry name" value="OpuAC"/>
    <property type="match status" value="2"/>
</dbReference>
<keyword evidence="4" id="KW-0472">Membrane</keyword>
<gene>
    <name evidence="6" type="ORF">LREN565_0073</name>
</gene>
<dbReference type="GO" id="GO:0015871">
    <property type="term" value="P:choline transport"/>
    <property type="evidence" value="ECO:0007669"/>
    <property type="project" value="TreeGrafter"/>
</dbReference>
<keyword evidence="3" id="KW-1003">Cell membrane</keyword>
<accession>A0A1K2I3I4</accession>
<organism evidence="6">
    <name type="scientific">Loigolactobacillus rennini</name>
    <dbReference type="NCBI Taxonomy" id="238013"/>
    <lineage>
        <taxon>Bacteria</taxon>
        <taxon>Bacillati</taxon>
        <taxon>Bacillota</taxon>
        <taxon>Bacilli</taxon>
        <taxon>Lactobacillales</taxon>
        <taxon>Lactobacillaceae</taxon>
        <taxon>Loigolactobacillus</taxon>
    </lineage>
</organism>
<evidence type="ECO:0000256" key="4">
    <source>
        <dbReference type="ARBA" id="ARBA00023136"/>
    </source>
</evidence>
<evidence type="ECO:0000259" key="5">
    <source>
        <dbReference type="Pfam" id="PF04069"/>
    </source>
</evidence>
<comment type="subcellular location">
    <subcellularLocation>
        <location evidence="1">Cell membrane</location>
    </subcellularLocation>
</comment>
<evidence type="ECO:0000256" key="3">
    <source>
        <dbReference type="ARBA" id="ARBA00022475"/>
    </source>
</evidence>
<name>A0A1K2I3I4_9LACO</name>
<evidence type="ECO:0000313" key="6">
    <source>
        <dbReference type="EMBL" id="SFZ86960.1"/>
    </source>
</evidence>
<dbReference type="InterPro" id="IPR007210">
    <property type="entry name" value="ABC_Gly_betaine_transp_sub-bd"/>
</dbReference>
<dbReference type="PANTHER" id="PTHR47737:SF1">
    <property type="entry name" value="GLYCINE BETAINE_PROLINE BETAINE TRANSPORT SYSTEM PERMEASE PROTEIN PROW"/>
    <property type="match status" value="1"/>
</dbReference>
<dbReference type="PROSITE" id="PS51257">
    <property type="entry name" value="PROKAR_LIPOPROTEIN"/>
    <property type="match status" value="1"/>
</dbReference>
<dbReference type="SUPFAM" id="SSF53850">
    <property type="entry name" value="Periplasmic binding protein-like II"/>
    <property type="match status" value="2"/>
</dbReference>
<proteinExistence type="predicted"/>
<dbReference type="Gene3D" id="3.40.190.100">
    <property type="entry name" value="Glycine betaine-binding periplasmic protein, domain 2"/>
    <property type="match status" value="1"/>
</dbReference>
<feature type="domain" description="ABC-type glycine betaine transport system substrate-binding" evidence="5">
    <location>
        <begin position="37"/>
        <end position="180"/>
    </location>
</feature>
<evidence type="ECO:0000256" key="2">
    <source>
        <dbReference type="ARBA" id="ARBA00022448"/>
    </source>
</evidence>
<sequence>MKHKLSLWLSSLAVIGLMLLLTGCKNSQPAAYDPQKPLGSQLNYTITGIDASAGEMDKATQALTAYGLKANNWQLMPSSTAAMVGALDKAVQYKQPIVVTAYQPHWMFAKYPLKWLKDPKHVFGKTQHESTIARKGLKQDNPGAYQLLKNFHWTVEESYATMLKINAGVDQTKAAKQFIKTHPKRTQETLKNVPEGHNQEVKLVYTPYDYEVAVTSVVAQMLTDKGYKVTTQQLDVSVMWQAIAAGKVDATLVASLPTTHAAFVKKYQGQFDEVRINLPGAKIGLAVPKYMKNINSIEDLR</sequence>
<evidence type="ECO:0000256" key="1">
    <source>
        <dbReference type="ARBA" id="ARBA00004236"/>
    </source>
</evidence>
<dbReference type="EMBL" id="LT634362">
    <property type="protein sequence ID" value="SFZ86960.1"/>
    <property type="molecule type" value="Genomic_DNA"/>
</dbReference>
<reference evidence="6" key="1">
    <citation type="submission" date="2016-11" db="EMBL/GenBank/DDBJ databases">
        <authorList>
            <person name="Jaros S."/>
            <person name="Januszkiewicz K."/>
            <person name="Wedrychowicz H."/>
        </authorList>
    </citation>
    <scope>NUCLEOTIDE SEQUENCE</scope>
    <source>
        <strain evidence="6">ACA-DC 565</strain>
    </source>
</reference>
<dbReference type="GO" id="GO:0005275">
    <property type="term" value="F:amine transmembrane transporter activity"/>
    <property type="evidence" value="ECO:0007669"/>
    <property type="project" value="TreeGrafter"/>
</dbReference>